<name>A0AAW2YI74_9EUKA</name>
<protein>
    <submittedName>
        <fullName evidence="2">CmoB</fullName>
    </submittedName>
</protein>
<dbReference type="Gene3D" id="3.40.50.150">
    <property type="entry name" value="Vaccinia Virus protein VP39"/>
    <property type="match status" value="1"/>
</dbReference>
<dbReference type="SUPFAM" id="SSF53335">
    <property type="entry name" value="S-adenosyl-L-methionine-dependent methyltransferases"/>
    <property type="match status" value="1"/>
</dbReference>
<proteinExistence type="predicted"/>
<feature type="compositionally biased region" description="Basic residues" evidence="1">
    <location>
        <begin position="80"/>
        <end position="103"/>
    </location>
</feature>
<evidence type="ECO:0000313" key="2">
    <source>
        <dbReference type="EMBL" id="KAL0477146.1"/>
    </source>
</evidence>
<organism evidence="2 3">
    <name type="scientific">Acrasis kona</name>
    <dbReference type="NCBI Taxonomy" id="1008807"/>
    <lineage>
        <taxon>Eukaryota</taxon>
        <taxon>Discoba</taxon>
        <taxon>Heterolobosea</taxon>
        <taxon>Tetramitia</taxon>
        <taxon>Eutetramitia</taxon>
        <taxon>Acrasidae</taxon>
        <taxon>Acrasis</taxon>
    </lineage>
</organism>
<keyword evidence="3" id="KW-1185">Reference proteome</keyword>
<accession>A0AAW2YI74</accession>
<dbReference type="AlphaFoldDB" id="A0AAW2YI74"/>
<feature type="region of interest" description="Disordered" evidence="1">
    <location>
        <begin position="80"/>
        <end position="105"/>
    </location>
</feature>
<evidence type="ECO:0000313" key="3">
    <source>
        <dbReference type="Proteomes" id="UP001431209"/>
    </source>
</evidence>
<evidence type="ECO:0000256" key="1">
    <source>
        <dbReference type="SAM" id="MobiDB-lite"/>
    </source>
</evidence>
<sequence>MDFLKFEPNQQFDFIFSILVLHHIPDLVGAVQAIKKHLKPNGTVYVEEFHLSIVDHDTSKWFFDHQDLLEIAEVTSIHQHGGHHHGHHSHNHHAHNFKHHSHDGHRMTPEERWKSLFAHFQPKLHDCPYMIEQLKTLNGDIQVESCPLFFRLIGTGVDERRKMGTSRSEGSDHKIAQKILQMEQESIAEQKIKPFGLRVVVSNTK</sequence>
<reference evidence="2 3" key="1">
    <citation type="submission" date="2024-03" db="EMBL/GenBank/DDBJ databases">
        <title>The Acrasis kona genome and developmental transcriptomes reveal deep origins of eukaryotic multicellular pathways.</title>
        <authorList>
            <person name="Sheikh S."/>
            <person name="Fu C.-J."/>
            <person name="Brown M.W."/>
            <person name="Baldauf S.L."/>
        </authorList>
    </citation>
    <scope>NUCLEOTIDE SEQUENCE [LARGE SCALE GENOMIC DNA]</scope>
    <source>
        <strain evidence="2 3">ATCC MYA-3509</strain>
    </source>
</reference>
<gene>
    <name evidence="2" type="ORF">AKO1_005955</name>
</gene>
<dbReference type="Pfam" id="PF13489">
    <property type="entry name" value="Methyltransf_23"/>
    <property type="match status" value="1"/>
</dbReference>
<dbReference type="CDD" id="cd02440">
    <property type="entry name" value="AdoMet_MTases"/>
    <property type="match status" value="1"/>
</dbReference>
<dbReference type="EMBL" id="JAOPGA020000144">
    <property type="protein sequence ID" value="KAL0477146.1"/>
    <property type="molecule type" value="Genomic_DNA"/>
</dbReference>
<comment type="caution">
    <text evidence="2">The sequence shown here is derived from an EMBL/GenBank/DDBJ whole genome shotgun (WGS) entry which is preliminary data.</text>
</comment>
<dbReference type="Proteomes" id="UP001431209">
    <property type="component" value="Unassembled WGS sequence"/>
</dbReference>
<dbReference type="InterPro" id="IPR029063">
    <property type="entry name" value="SAM-dependent_MTases_sf"/>
</dbReference>